<evidence type="ECO:0000313" key="2">
    <source>
        <dbReference type="EMBL" id="SFB67379.1"/>
    </source>
</evidence>
<dbReference type="PANTHER" id="PTHR47135:SF3">
    <property type="entry name" value="FIBRONECTIN TYPE-III DOMAIN-CONTAINING PROTEIN"/>
    <property type="match status" value="1"/>
</dbReference>
<feature type="domain" description="Fibronectin type-III" evidence="1">
    <location>
        <begin position="510"/>
        <end position="597"/>
    </location>
</feature>
<sequence length="776" mass="85982">MRVHNTGKRFAAGVLAITLVGGAVPANIGVFDLSGSTVVVASAEESEQNISKATITMKAHSPKVLSVELDGTILQKNIDYTVSYTQKDTDGNTIEFSEPPKAAGNYQAVITGIGDYQGVVYRAFDIVGSGYEGISIIDGGQGTHTPSNEHLWLIFDKNKNTKWCSRVISAGEYANRDSDWLLFEADTPFAIHNYVLTTANDTSRYTGRNWKSWRIYGSNSAAAAEYSPTYTDHKVTDIDEDIWSLVHQVTDDTVLEPVNFTEFPYAVPHNKCKYKYYLLILDDIVDSYDNIAQMSEIEFNADLPVTVTHVDAVPVGCLNEGNIECWYDEYNDKYYLDEEATKEITEEEVIIPTIGRHTYGEPEWNWDEKTQTVTATFTCEACGEKHTVDAEIQRSSIAATCTTPAYTSYTAVVEFEGETYRSKPKIYKGAGALGHSYGRPEWKYDEKNHTVTATFKCERCTDVQTIDATITSKTTSPTYIKDGKIVYTAAVKFNGQTYTTNKTVILDKLTYTPPTITYLKGEGAVKLQWTDIKGAEKYGVAGFINGKWRMIDEGEGTSYILKDLQAGKEYKVCVATKLNGEWFTDPSNAITVTPKPKAVKDNPAVTYAKGNNAVKLSWDTVDGAEKYAVAGYVNGRWQILAEGIGTSYVLRDLKAGFQYKVAVSAMFNGNWNTDFSNAITVTPNAAATSPYPKFETQVKDNRIGFKWEAVPDAEQYAIAVYRAGRWVPMKQFDSSVHTWTTPQVKSGTYTAVVIAKINGEWVTAHASSNAVTIKVF</sequence>
<organism evidence="2 3">
    <name type="scientific">Ruminococcus albus</name>
    <dbReference type="NCBI Taxonomy" id="1264"/>
    <lineage>
        <taxon>Bacteria</taxon>
        <taxon>Bacillati</taxon>
        <taxon>Bacillota</taxon>
        <taxon>Clostridia</taxon>
        <taxon>Eubacteriales</taxon>
        <taxon>Oscillospiraceae</taxon>
        <taxon>Ruminococcus</taxon>
    </lineage>
</organism>
<dbReference type="PANTHER" id="PTHR47135">
    <property type="entry name" value="FIBRONECTIN TYPE III DOMAIN-CONTAINING PROTEIN 7"/>
    <property type="match status" value="1"/>
</dbReference>
<gene>
    <name evidence="2" type="ORF">SAMN02910406_00175</name>
</gene>
<dbReference type="Gene3D" id="2.60.40.10">
    <property type="entry name" value="Immunoglobulins"/>
    <property type="match status" value="1"/>
</dbReference>
<evidence type="ECO:0000313" key="3">
    <source>
        <dbReference type="Proteomes" id="UP000182192"/>
    </source>
</evidence>
<dbReference type="SUPFAM" id="SSF49265">
    <property type="entry name" value="Fibronectin type III"/>
    <property type="match status" value="2"/>
</dbReference>
<protein>
    <recommendedName>
        <fullName evidence="1">Fibronectin type-III domain-containing protein</fullName>
    </recommendedName>
</protein>
<dbReference type="InterPro" id="IPR013783">
    <property type="entry name" value="Ig-like_fold"/>
</dbReference>
<reference evidence="2 3" key="1">
    <citation type="submission" date="2016-10" db="EMBL/GenBank/DDBJ databases">
        <authorList>
            <person name="de Groot N.N."/>
        </authorList>
    </citation>
    <scope>NUCLEOTIDE SEQUENCE [LARGE SCALE GENOMIC DNA]</scope>
    <source>
        <strain evidence="2 3">AR67</strain>
    </source>
</reference>
<dbReference type="Proteomes" id="UP000182192">
    <property type="component" value="Unassembled WGS sequence"/>
</dbReference>
<dbReference type="RefSeq" id="WP_074959599.1">
    <property type="nucleotide sequence ID" value="NZ_FOKQ01000001.1"/>
</dbReference>
<dbReference type="OrthoDB" id="1814199at2"/>
<accession>A0A1I1CXA9</accession>
<dbReference type="InterPro" id="IPR003961">
    <property type="entry name" value="FN3_dom"/>
</dbReference>
<dbReference type="EMBL" id="FOKQ01000001">
    <property type="protein sequence ID" value="SFB67379.1"/>
    <property type="molecule type" value="Genomic_DNA"/>
</dbReference>
<evidence type="ECO:0000259" key="1">
    <source>
        <dbReference type="PROSITE" id="PS50853"/>
    </source>
</evidence>
<dbReference type="PROSITE" id="PS50853">
    <property type="entry name" value="FN3"/>
    <property type="match status" value="1"/>
</dbReference>
<name>A0A1I1CXA9_RUMAL</name>
<proteinExistence type="predicted"/>
<dbReference type="InterPro" id="IPR036116">
    <property type="entry name" value="FN3_sf"/>
</dbReference>
<dbReference type="AlphaFoldDB" id="A0A1I1CXA9"/>
<dbReference type="SMART" id="SM00060">
    <property type="entry name" value="FN3"/>
    <property type="match status" value="2"/>
</dbReference>